<evidence type="ECO:0000259" key="1">
    <source>
        <dbReference type="Pfam" id="PF18737"/>
    </source>
</evidence>
<dbReference type="EMBL" id="WWSB01000008">
    <property type="protein sequence ID" value="MZK18068.1"/>
    <property type="molecule type" value="Genomic_DNA"/>
</dbReference>
<sequence>MELGWRQEELAFFKNQLNEIPEEYKDKYRKSLILILYSHLEGYIKISLQYYIQYINSQELNRKDVTIGLMVASMDKEFLAYENLDRKCEIFRKELPEDRKLHRIFRRVDFMEELNDFKEKKLYIDDQIIDTESNLWFFVLQKNLYKIGLPVDMFNDYQNDINALVNRRNAIAHGNFKSGVIEQEFTNWESKAEDVMSGIMRIIYDYAKNRKYLNIIE</sequence>
<evidence type="ECO:0000313" key="2">
    <source>
        <dbReference type="EMBL" id="MZK18068.1"/>
    </source>
</evidence>
<name>A0A845KM78_9FIRM</name>
<dbReference type="Proteomes" id="UP000446719">
    <property type="component" value="Unassembled WGS sequence"/>
</dbReference>
<dbReference type="AlphaFoldDB" id="A0A845KM78"/>
<dbReference type="Pfam" id="PF18737">
    <property type="entry name" value="HEPN_MAE_28990"/>
    <property type="match status" value="1"/>
</dbReference>
<comment type="caution">
    <text evidence="2">The sequence shown here is derived from an EMBL/GenBank/DDBJ whole genome shotgun (WGS) entry which is preliminary data.</text>
</comment>
<gene>
    <name evidence="2" type="ORF">GT565_08090</name>
</gene>
<accession>A0A845KM78</accession>
<dbReference type="InterPro" id="IPR040788">
    <property type="entry name" value="HEPN_MAE_28990"/>
</dbReference>
<evidence type="ECO:0000313" key="3">
    <source>
        <dbReference type="Proteomes" id="UP000446719"/>
    </source>
</evidence>
<organism evidence="2 3">
    <name type="scientific">Dorea longicatena</name>
    <dbReference type="NCBI Taxonomy" id="88431"/>
    <lineage>
        <taxon>Bacteria</taxon>
        <taxon>Bacillati</taxon>
        <taxon>Bacillota</taxon>
        <taxon>Clostridia</taxon>
        <taxon>Lachnospirales</taxon>
        <taxon>Lachnospiraceae</taxon>
        <taxon>Dorea</taxon>
    </lineage>
</organism>
<protein>
    <recommendedName>
        <fullName evidence="1">MAE-28990/MAE-18760-like HEPN domain-containing protein</fullName>
    </recommendedName>
</protein>
<feature type="domain" description="MAE-28990/MAE-18760-like HEPN" evidence="1">
    <location>
        <begin position="2"/>
        <end position="212"/>
    </location>
</feature>
<proteinExistence type="predicted"/>
<reference evidence="2 3" key="1">
    <citation type="journal article" date="2019" name="Nat. Med.">
        <title>A library of human gut bacterial isolates paired with longitudinal multiomics data enables mechanistic microbiome research.</title>
        <authorList>
            <person name="Poyet M."/>
            <person name="Groussin M."/>
            <person name="Gibbons S.M."/>
            <person name="Avila-Pacheco J."/>
            <person name="Jiang X."/>
            <person name="Kearney S.M."/>
            <person name="Perrotta A.R."/>
            <person name="Berdy B."/>
            <person name="Zhao S."/>
            <person name="Lieberman T.D."/>
            <person name="Swanson P.K."/>
            <person name="Smith M."/>
            <person name="Roesemann S."/>
            <person name="Alexander J.E."/>
            <person name="Rich S.A."/>
            <person name="Livny J."/>
            <person name="Vlamakis H."/>
            <person name="Clish C."/>
            <person name="Bullock K."/>
            <person name="Deik A."/>
            <person name="Scott J."/>
            <person name="Pierce K.A."/>
            <person name="Xavier R.J."/>
            <person name="Alm E.J."/>
        </authorList>
    </citation>
    <scope>NUCLEOTIDE SEQUENCE [LARGE SCALE GENOMIC DNA]</scope>
    <source>
        <strain evidence="2 3">BIOML-A7</strain>
    </source>
</reference>